<evidence type="ECO:0000313" key="3">
    <source>
        <dbReference type="Proteomes" id="UP000242913"/>
    </source>
</evidence>
<dbReference type="Proteomes" id="UP000242913">
    <property type="component" value="Unassembled WGS sequence"/>
</dbReference>
<evidence type="ECO:0000313" key="2">
    <source>
        <dbReference type="EMBL" id="OZC09880.1"/>
    </source>
</evidence>
<dbReference type="SMART" id="SM00213">
    <property type="entry name" value="UBQ"/>
    <property type="match status" value="1"/>
</dbReference>
<feature type="domain" description="Ubiquitin-like" evidence="1">
    <location>
        <begin position="64"/>
        <end position="136"/>
    </location>
</feature>
<dbReference type="Gene3D" id="3.10.20.90">
    <property type="entry name" value="Phosphatidylinositol 3-kinase Catalytic Subunit, Chain A, domain 1"/>
    <property type="match status" value="1"/>
</dbReference>
<dbReference type="OrthoDB" id="417450at2759"/>
<dbReference type="InterPro" id="IPR000626">
    <property type="entry name" value="Ubiquitin-like_dom"/>
</dbReference>
<protein>
    <submittedName>
        <fullName evidence="2">Ubiquitin family protein</fullName>
    </submittedName>
</protein>
<accession>A0A238BYU2</accession>
<organism evidence="2 3">
    <name type="scientific">Onchocerca flexuosa</name>
    <dbReference type="NCBI Taxonomy" id="387005"/>
    <lineage>
        <taxon>Eukaryota</taxon>
        <taxon>Metazoa</taxon>
        <taxon>Ecdysozoa</taxon>
        <taxon>Nematoda</taxon>
        <taxon>Chromadorea</taxon>
        <taxon>Rhabditida</taxon>
        <taxon>Spirurina</taxon>
        <taxon>Spiruromorpha</taxon>
        <taxon>Filarioidea</taxon>
        <taxon>Onchocercidae</taxon>
        <taxon>Onchocerca</taxon>
    </lineage>
</organism>
<dbReference type="PROSITE" id="PS50053">
    <property type="entry name" value="UBIQUITIN_2"/>
    <property type="match status" value="1"/>
</dbReference>
<dbReference type="CDD" id="cd17039">
    <property type="entry name" value="Ubl_ubiquitin_like"/>
    <property type="match status" value="1"/>
</dbReference>
<name>A0A238BYU2_9BILA</name>
<dbReference type="SUPFAM" id="SSF54236">
    <property type="entry name" value="Ubiquitin-like"/>
    <property type="match status" value="1"/>
</dbReference>
<reference evidence="2 3" key="1">
    <citation type="submission" date="2015-12" db="EMBL/GenBank/DDBJ databases">
        <title>Draft genome of the nematode, Onchocerca flexuosa.</title>
        <authorList>
            <person name="Mitreva M."/>
        </authorList>
    </citation>
    <scope>NUCLEOTIDE SEQUENCE [LARGE SCALE GENOMIC DNA]</scope>
    <source>
        <strain evidence="2">Red Deer</strain>
    </source>
</reference>
<dbReference type="InterPro" id="IPR029071">
    <property type="entry name" value="Ubiquitin-like_domsf"/>
</dbReference>
<keyword evidence="3" id="KW-1185">Reference proteome</keyword>
<dbReference type="EMBL" id="KZ269990">
    <property type="protein sequence ID" value="OZC09880.1"/>
    <property type="molecule type" value="Genomic_DNA"/>
</dbReference>
<dbReference type="AlphaFoldDB" id="A0A238BYU2"/>
<gene>
    <name evidence="2" type="ORF">X798_02986</name>
</gene>
<dbReference type="Pfam" id="PF00240">
    <property type="entry name" value="ubiquitin"/>
    <property type="match status" value="1"/>
</dbReference>
<evidence type="ECO:0000259" key="1">
    <source>
        <dbReference type="PROSITE" id="PS50053"/>
    </source>
</evidence>
<proteinExistence type="predicted"/>
<sequence>MSPSLSFLPASIYFLNTWDGSSRIKSLLVEAHLAAQNRLENLVLRRLGICYPYRIGKETVGKVMKLYVKRVNAKGSVFTITVDSNDTVAGLKERIGGILDLFPDAVRLLYQGHPLSNTEASLGSYGIEDSSRINVIYVPSIDMNPTVSKVLSNFLYDQYPPNMLPVIAERYQVSLAKKVKSFSLEELERYAKFRNQHIS</sequence>